<sequence length="20" mass="2245">MSLFTGRLLLELDASHTRLA</sequence>
<evidence type="ECO:0000313" key="2">
    <source>
        <dbReference type="Proteomes" id="UP000324222"/>
    </source>
</evidence>
<dbReference type="Proteomes" id="UP000324222">
    <property type="component" value="Unassembled WGS sequence"/>
</dbReference>
<reference evidence="1 2" key="1">
    <citation type="submission" date="2019-05" db="EMBL/GenBank/DDBJ databases">
        <title>Another draft genome of Portunus trituberculatus and its Hox gene families provides insights of decapod evolution.</title>
        <authorList>
            <person name="Jeong J.-H."/>
            <person name="Song I."/>
            <person name="Kim S."/>
            <person name="Choi T."/>
            <person name="Kim D."/>
            <person name="Ryu S."/>
            <person name="Kim W."/>
        </authorList>
    </citation>
    <scope>NUCLEOTIDE SEQUENCE [LARGE SCALE GENOMIC DNA]</scope>
    <source>
        <tissue evidence="1">Muscle</tissue>
    </source>
</reference>
<name>A0A5B7IFI7_PORTR</name>
<keyword evidence="2" id="KW-1185">Reference proteome</keyword>
<evidence type="ECO:0000313" key="1">
    <source>
        <dbReference type="EMBL" id="MPC80337.1"/>
    </source>
</evidence>
<proteinExistence type="predicted"/>
<protein>
    <submittedName>
        <fullName evidence="1">Uncharacterized protein</fullName>
    </submittedName>
</protein>
<dbReference type="AlphaFoldDB" id="A0A5B7IFI7"/>
<comment type="caution">
    <text evidence="1">The sequence shown here is derived from an EMBL/GenBank/DDBJ whole genome shotgun (WGS) entry which is preliminary data.</text>
</comment>
<dbReference type="EMBL" id="VSRR010053741">
    <property type="protein sequence ID" value="MPC80337.1"/>
    <property type="molecule type" value="Genomic_DNA"/>
</dbReference>
<organism evidence="1 2">
    <name type="scientific">Portunus trituberculatus</name>
    <name type="common">Swimming crab</name>
    <name type="synonym">Neptunus trituberculatus</name>
    <dbReference type="NCBI Taxonomy" id="210409"/>
    <lineage>
        <taxon>Eukaryota</taxon>
        <taxon>Metazoa</taxon>
        <taxon>Ecdysozoa</taxon>
        <taxon>Arthropoda</taxon>
        <taxon>Crustacea</taxon>
        <taxon>Multicrustacea</taxon>
        <taxon>Malacostraca</taxon>
        <taxon>Eumalacostraca</taxon>
        <taxon>Eucarida</taxon>
        <taxon>Decapoda</taxon>
        <taxon>Pleocyemata</taxon>
        <taxon>Brachyura</taxon>
        <taxon>Eubrachyura</taxon>
        <taxon>Portunoidea</taxon>
        <taxon>Portunidae</taxon>
        <taxon>Portuninae</taxon>
        <taxon>Portunus</taxon>
    </lineage>
</organism>
<accession>A0A5B7IFI7</accession>
<gene>
    <name evidence="1" type="ORF">E2C01_074915</name>
</gene>